<protein>
    <submittedName>
        <fullName evidence="1">Uncharacterized protein</fullName>
    </submittedName>
</protein>
<sequence>MYATRVLRQAAVQAQRTPSIRFLGPRTIPSSSTTLPSLTQPPPTASSPRPSSPTPPSRHSSFSSYRDHAQQHGPLQKSIRYSETNGVGGTSGSAWAP</sequence>
<name>A0ACA9U6C7_BIOOC</name>
<keyword evidence="2" id="KW-1185">Reference proteome</keyword>
<reference evidence="1" key="2">
    <citation type="submission" date="2021-10" db="EMBL/GenBank/DDBJ databases">
        <authorList>
            <person name="Piombo E."/>
        </authorList>
    </citation>
    <scope>NUCLEOTIDE SEQUENCE</scope>
</reference>
<accession>A0ACA9U6C7</accession>
<evidence type="ECO:0000313" key="1">
    <source>
        <dbReference type="EMBL" id="CAG9948815.1"/>
    </source>
</evidence>
<comment type="caution">
    <text evidence="1">The sequence shown here is derived from an EMBL/GenBank/DDBJ whole genome shotgun (WGS) entry which is preliminary data.</text>
</comment>
<proteinExistence type="predicted"/>
<gene>
    <name evidence="1" type="ORF">CRV2_00021240</name>
</gene>
<evidence type="ECO:0000313" key="2">
    <source>
        <dbReference type="Proteomes" id="UP000836387"/>
    </source>
</evidence>
<dbReference type="EMBL" id="CADEHS020000049">
    <property type="protein sequence ID" value="CAG9948815.1"/>
    <property type="molecule type" value="Genomic_DNA"/>
</dbReference>
<organism evidence="1 2">
    <name type="scientific">Clonostachys rosea f. rosea IK726</name>
    <dbReference type="NCBI Taxonomy" id="1349383"/>
    <lineage>
        <taxon>Eukaryota</taxon>
        <taxon>Fungi</taxon>
        <taxon>Dikarya</taxon>
        <taxon>Ascomycota</taxon>
        <taxon>Pezizomycotina</taxon>
        <taxon>Sordariomycetes</taxon>
        <taxon>Hypocreomycetidae</taxon>
        <taxon>Hypocreales</taxon>
        <taxon>Bionectriaceae</taxon>
        <taxon>Clonostachys</taxon>
    </lineage>
</organism>
<reference evidence="1" key="1">
    <citation type="submission" date="2020-04" db="EMBL/GenBank/DDBJ databases">
        <authorList>
            <person name="Broberg M."/>
        </authorList>
    </citation>
    <scope>NUCLEOTIDE SEQUENCE</scope>
</reference>
<dbReference type="Proteomes" id="UP000836387">
    <property type="component" value="Unassembled WGS sequence"/>
</dbReference>